<feature type="transmembrane region" description="Helical" evidence="9">
    <location>
        <begin position="319"/>
        <end position="340"/>
    </location>
</feature>
<evidence type="ECO:0000259" key="12">
    <source>
        <dbReference type="Pfam" id="PF22599"/>
    </source>
</evidence>
<dbReference type="GO" id="GO:0043952">
    <property type="term" value="P:protein transport by the Sec complex"/>
    <property type="evidence" value="ECO:0007669"/>
    <property type="project" value="UniProtKB-UniRule"/>
</dbReference>
<evidence type="ECO:0000256" key="9">
    <source>
        <dbReference type="HAMAP-Rule" id="MF_01463"/>
    </source>
</evidence>
<keyword evidence="7 9" id="KW-0811">Translocation</keyword>
<evidence type="ECO:0000256" key="6">
    <source>
        <dbReference type="ARBA" id="ARBA00022989"/>
    </source>
</evidence>
<evidence type="ECO:0000259" key="10">
    <source>
        <dbReference type="Pfam" id="PF02355"/>
    </source>
</evidence>
<dbReference type="GO" id="GO:0005886">
    <property type="term" value="C:plasma membrane"/>
    <property type="evidence" value="ECO:0007669"/>
    <property type="project" value="UniProtKB-SubCell"/>
</dbReference>
<dbReference type="AlphaFoldDB" id="A0A1F8DS23"/>
<evidence type="ECO:0000313" key="14">
    <source>
        <dbReference type="Proteomes" id="UP000178946"/>
    </source>
</evidence>
<comment type="caution">
    <text evidence="13">The sequence shown here is derived from an EMBL/GenBank/DDBJ whole genome shotgun (WGS) entry which is preliminary data.</text>
</comment>
<keyword evidence="3 9" id="KW-1003">Cell membrane</keyword>
<evidence type="ECO:0000256" key="7">
    <source>
        <dbReference type="ARBA" id="ARBA00023010"/>
    </source>
</evidence>
<dbReference type="GO" id="GO:0015450">
    <property type="term" value="F:protein-transporting ATPase activity"/>
    <property type="evidence" value="ECO:0007669"/>
    <property type="project" value="InterPro"/>
</dbReference>
<evidence type="ECO:0000256" key="4">
    <source>
        <dbReference type="ARBA" id="ARBA00022692"/>
    </source>
</evidence>
<feature type="domain" description="Protein export membrane protein SecD/SecF C-terminal" evidence="10">
    <location>
        <begin position="250"/>
        <end position="418"/>
    </location>
</feature>
<dbReference type="InterPro" id="IPR055344">
    <property type="entry name" value="SecD_SecF_C_bact"/>
</dbReference>
<gene>
    <name evidence="9" type="primary">secD</name>
    <name evidence="13" type="ORF">A3A20_03185</name>
</gene>
<dbReference type="InterPro" id="IPR048631">
    <property type="entry name" value="SecD_1st"/>
</dbReference>
<comment type="similarity">
    <text evidence="9">Belongs to the SecD/SecF family. SecD subfamily.</text>
</comment>
<dbReference type="GO" id="GO:0065002">
    <property type="term" value="P:intracellular protein transmembrane transport"/>
    <property type="evidence" value="ECO:0007669"/>
    <property type="project" value="UniProtKB-UniRule"/>
</dbReference>
<dbReference type="STRING" id="1802557.A3A20_03185"/>
<evidence type="ECO:0000256" key="3">
    <source>
        <dbReference type="ARBA" id="ARBA00022475"/>
    </source>
</evidence>
<feature type="transmembrane region" description="Helical" evidence="9">
    <location>
        <begin position="7"/>
        <end position="27"/>
    </location>
</feature>
<dbReference type="Gene3D" id="3.30.70.3400">
    <property type="match status" value="1"/>
</dbReference>
<dbReference type="EMBL" id="MGIR01000008">
    <property type="protein sequence ID" value="OGM90789.1"/>
    <property type="molecule type" value="Genomic_DNA"/>
</dbReference>
<feature type="transmembrane region" description="Helical" evidence="9">
    <location>
        <begin position="293"/>
        <end position="313"/>
    </location>
</feature>
<evidence type="ECO:0000313" key="13">
    <source>
        <dbReference type="EMBL" id="OGM90789.1"/>
    </source>
</evidence>
<organism evidence="13 14">
    <name type="scientific">Candidatus Wolfebacteria bacterium RIFCSPLOWO2_01_FULL_45_19</name>
    <dbReference type="NCBI Taxonomy" id="1802557"/>
    <lineage>
        <taxon>Bacteria</taxon>
        <taxon>Candidatus Wolfeibacteriota</taxon>
    </lineage>
</organism>
<dbReference type="Proteomes" id="UP000178946">
    <property type="component" value="Unassembled WGS sequence"/>
</dbReference>
<sequence>MSRSRSTGILIVIVAFAIAAGFFVYPYTKIFGVGVFPLGVGEKFSPWRLGLDLVGGSHLIYEVDMSRVSDSDRDAVMNGLRDVVERRVDLFGVAEPQVRTAFQGGSHRIIVELAGVELGEAVREIGATPVLDFREAGEVEIDGETVIDFVHTELTGRYVRGAQLTFDPNTNQPAISIEFDSEGAIIFERLTEKNMGLPLAIFLDDQSISVPVVQEKISGGKAQITGRFTVAEARQLVERFNAGALPAPINLVSQTSVGATLGSVSLEQAIFAGLIGTIAIIIFMLLYYRYLGIFSALALIIYMVLTLAVFKGISMTMTLAGIAGFILSIGMAIDANILVFERTKEEIKRGLSRPSAVEEGFKRAWSSIRDSNITTMLGAVILYYFSSGFVQGFALALFVGVLMSMFSAITVTKSFLRVFIK</sequence>
<dbReference type="InterPro" id="IPR005791">
    <property type="entry name" value="SecD"/>
</dbReference>
<dbReference type="PANTHER" id="PTHR30081:SF1">
    <property type="entry name" value="PROTEIN TRANSLOCASE SUBUNIT SECD"/>
    <property type="match status" value="1"/>
</dbReference>
<dbReference type="InterPro" id="IPR022813">
    <property type="entry name" value="SecD/SecF_arch_bac"/>
</dbReference>
<keyword evidence="2 9" id="KW-0813">Transport</keyword>
<evidence type="ECO:0000256" key="2">
    <source>
        <dbReference type="ARBA" id="ARBA00022448"/>
    </source>
</evidence>
<dbReference type="NCBIfam" id="TIGR00916">
    <property type="entry name" value="2A0604s01"/>
    <property type="match status" value="1"/>
</dbReference>
<accession>A0A1F8DS23</accession>
<keyword evidence="8 9" id="KW-0472">Membrane</keyword>
<feature type="transmembrane region" description="Helical" evidence="9">
    <location>
        <begin position="269"/>
        <end position="288"/>
    </location>
</feature>
<dbReference type="InterPro" id="IPR048634">
    <property type="entry name" value="SecD_SecF_C"/>
</dbReference>
<dbReference type="PANTHER" id="PTHR30081">
    <property type="entry name" value="PROTEIN-EXPORT MEMBRANE PROTEIN SEC"/>
    <property type="match status" value="1"/>
</dbReference>
<evidence type="ECO:0000259" key="11">
    <source>
        <dbReference type="Pfam" id="PF21760"/>
    </source>
</evidence>
<evidence type="ECO:0000256" key="1">
    <source>
        <dbReference type="ARBA" id="ARBA00004651"/>
    </source>
</evidence>
<comment type="caution">
    <text evidence="9">Lacks conserved residue(s) required for the propagation of feature annotation.</text>
</comment>
<dbReference type="Pfam" id="PF02355">
    <property type="entry name" value="SecD_SecF_C"/>
    <property type="match status" value="1"/>
</dbReference>
<dbReference type="GO" id="GO:0006605">
    <property type="term" value="P:protein targeting"/>
    <property type="evidence" value="ECO:0007669"/>
    <property type="project" value="UniProtKB-UniRule"/>
</dbReference>
<name>A0A1F8DS23_9BACT</name>
<dbReference type="Gene3D" id="3.30.1360.200">
    <property type="match status" value="1"/>
</dbReference>
<feature type="domain" description="Protein translocase subunit SecDF P1" evidence="11">
    <location>
        <begin position="79"/>
        <end position="135"/>
    </location>
</feature>
<comment type="subcellular location">
    <subcellularLocation>
        <location evidence="1 9">Cell membrane</location>
        <topology evidence="1 9">Multi-pass membrane protein</topology>
    </subcellularLocation>
</comment>
<keyword evidence="5 9" id="KW-0653">Protein transport</keyword>
<dbReference type="HAMAP" id="MF_01463_B">
    <property type="entry name" value="SecD_B"/>
    <property type="match status" value="1"/>
</dbReference>
<dbReference type="InterPro" id="IPR054384">
    <property type="entry name" value="SecDF_P1_head"/>
</dbReference>
<proteinExistence type="inferred from homology"/>
<comment type="function">
    <text evidence="9">Part of the Sec protein translocase complex. Interacts with the SecYEG preprotein conducting channel. SecDF uses the proton motive force (PMF) to complete protein translocation after the ATP-dependent function of SecA.</text>
</comment>
<evidence type="ECO:0000256" key="8">
    <source>
        <dbReference type="ARBA" id="ARBA00023136"/>
    </source>
</evidence>
<dbReference type="Pfam" id="PF22599">
    <property type="entry name" value="SecDF_P1_head"/>
    <property type="match status" value="1"/>
</dbReference>
<keyword evidence="4 9" id="KW-0812">Transmembrane</keyword>
<feature type="domain" description="SecDF P1 head subdomain" evidence="12">
    <location>
        <begin position="151"/>
        <end position="247"/>
    </location>
</feature>
<reference evidence="13 14" key="1">
    <citation type="journal article" date="2016" name="Nat. Commun.">
        <title>Thousands of microbial genomes shed light on interconnected biogeochemical processes in an aquifer system.</title>
        <authorList>
            <person name="Anantharaman K."/>
            <person name="Brown C.T."/>
            <person name="Hug L.A."/>
            <person name="Sharon I."/>
            <person name="Castelle C.J."/>
            <person name="Probst A.J."/>
            <person name="Thomas B.C."/>
            <person name="Singh A."/>
            <person name="Wilkins M.J."/>
            <person name="Karaoz U."/>
            <person name="Brodie E.L."/>
            <person name="Williams K.H."/>
            <person name="Hubbard S.S."/>
            <person name="Banfield J.F."/>
        </authorList>
    </citation>
    <scope>NUCLEOTIDE SEQUENCE [LARGE SCALE GENOMIC DNA]</scope>
</reference>
<comment type="subunit">
    <text evidence="9">Forms a complex with SecF. Part of the essential Sec protein translocation apparatus which comprises SecA, SecYEG and auxiliary proteins SecDF. Other proteins may also be involved.</text>
</comment>
<dbReference type="SUPFAM" id="SSF82866">
    <property type="entry name" value="Multidrug efflux transporter AcrB transmembrane domain"/>
    <property type="match status" value="1"/>
</dbReference>
<protein>
    <recommendedName>
        <fullName evidence="9">Protein translocase subunit SecD</fullName>
    </recommendedName>
</protein>
<dbReference type="Gene3D" id="1.20.1640.10">
    <property type="entry name" value="Multidrug efflux transporter AcrB transmembrane domain"/>
    <property type="match status" value="1"/>
</dbReference>
<dbReference type="Pfam" id="PF21760">
    <property type="entry name" value="SecD_1st"/>
    <property type="match status" value="1"/>
</dbReference>
<evidence type="ECO:0000256" key="5">
    <source>
        <dbReference type="ARBA" id="ARBA00022927"/>
    </source>
</evidence>
<keyword evidence="6 9" id="KW-1133">Transmembrane helix</keyword>
<dbReference type="NCBIfam" id="TIGR01129">
    <property type="entry name" value="secD"/>
    <property type="match status" value="1"/>
</dbReference>